<protein>
    <submittedName>
        <fullName evidence="2">Uncharacterized protein</fullName>
    </submittedName>
</protein>
<feature type="compositionally biased region" description="Low complexity" evidence="1">
    <location>
        <begin position="65"/>
        <end position="91"/>
    </location>
</feature>
<dbReference type="AlphaFoldDB" id="A0A835RI28"/>
<reference evidence="2 3" key="1">
    <citation type="journal article" date="2020" name="Nat. Food">
        <title>A phased Vanilla planifolia genome enables genetic improvement of flavour and production.</title>
        <authorList>
            <person name="Hasing T."/>
            <person name="Tang H."/>
            <person name="Brym M."/>
            <person name="Khazi F."/>
            <person name="Huang T."/>
            <person name="Chambers A.H."/>
        </authorList>
    </citation>
    <scope>NUCLEOTIDE SEQUENCE [LARGE SCALE GENOMIC DNA]</scope>
    <source>
        <tissue evidence="2">Leaf</tissue>
    </source>
</reference>
<evidence type="ECO:0000313" key="2">
    <source>
        <dbReference type="EMBL" id="KAG0489389.1"/>
    </source>
</evidence>
<proteinExistence type="predicted"/>
<gene>
    <name evidence="2" type="ORF">HPP92_008200</name>
</gene>
<feature type="region of interest" description="Disordered" evidence="1">
    <location>
        <begin position="1"/>
        <end position="98"/>
    </location>
</feature>
<feature type="compositionally biased region" description="Polar residues" evidence="1">
    <location>
        <begin position="1"/>
        <end position="16"/>
    </location>
</feature>
<dbReference type="OrthoDB" id="419598at2759"/>
<evidence type="ECO:0000313" key="3">
    <source>
        <dbReference type="Proteomes" id="UP000636800"/>
    </source>
</evidence>
<dbReference type="EMBL" id="JADCNL010000003">
    <property type="protein sequence ID" value="KAG0489389.1"/>
    <property type="molecule type" value="Genomic_DNA"/>
</dbReference>
<accession>A0A835RI28</accession>
<name>A0A835RI28_VANPL</name>
<organism evidence="2 3">
    <name type="scientific">Vanilla planifolia</name>
    <name type="common">Vanilla</name>
    <dbReference type="NCBI Taxonomy" id="51239"/>
    <lineage>
        <taxon>Eukaryota</taxon>
        <taxon>Viridiplantae</taxon>
        <taxon>Streptophyta</taxon>
        <taxon>Embryophyta</taxon>
        <taxon>Tracheophyta</taxon>
        <taxon>Spermatophyta</taxon>
        <taxon>Magnoliopsida</taxon>
        <taxon>Liliopsida</taxon>
        <taxon>Asparagales</taxon>
        <taxon>Orchidaceae</taxon>
        <taxon>Vanilloideae</taxon>
        <taxon>Vanilleae</taxon>
        <taxon>Vanilla</taxon>
    </lineage>
</organism>
<keyword evidence="3" id="KW-1185">Reference proteome</keyword>
<sequence length="98" mass="10455">MDSGTSLNRLSSNGLSEQKAKKTFPPAPSASLGRPCRARRRRPTSRPDRDRAANPPGLADPRNHATIPPTQRRPAPTAPVTATARPLPARTNLGASEL</sequence>
<dbReference type="Proteomes" id="UP000636800">
    <property type="component" value="Chromosome 3"/>
</dbReference>
<evidence type="ECO:0000256" key="1">
    <source>
        <dbReference type="SAM" id="MobiDB-lite"/>
    </source>
</evidence>
<comment type="caution">
    <text evidence="2">The sequence shown here is derived from an EMBL/GenBank/DDBJ whole genome shotgun (WGS) entry which is preliminary data.</text>
</comment>